<dbReference type="EMBL" id="BKCG01000002">
    <property type="protein sequence ID" value="GER59126.1"/>
    <property type="molecule type" value="Genomic_DNA"/>
</dbReference>
<dbReference type="Gene3D" id="1.10.1740.10">
    <property type="match status" value="1"/>
</dbReference>
<dbReference type="SUPFAM" id="SSF88659">
    <property type="entry name" value="Sigma3 and sigma4 domains of RNA polymerase sigma factors"/>
    <property type="match status" value="1"/>
</dbReference>
<dbReference type="Pfam" id="PF08281">
    <property type="entry name" value="Sigma70_r4_2"/>
    <property type="match status" value="1"/>
</dbReference>
<evidence type="ECO:0000313" key="8">
    <source>
        <dbReference type="Proteomes" id="UP000326509"/>
    </source>
</evidence>
<name>A0A5J4IWA9_9FLAO</name>
<dbReference type="InterPro" id="IPR007627">
    <property type="entry name" value="RNA_pol_sigma70_r2"/>
</dbReference>
<sequence length="164" mass="19254">MKNKEQKFKKVYEQSKDKVYRLCLGFMGNKTDADDLFQEVLIKVWNNLDTFRNESNIDTWIYRITTNTALLTLNRKTKLNKKEIDYQPNIPHYESENLNSTDKEQEIKKLYNAISSLKEIDRIIIGLLLENCSYDDISNITGLKTSNVGVRINRIKKTLSKKLK</sequence>
<protein>
    <submittedName>
        <fullName evidence="7">DNA-directed RNA polymerase sigma-70 factor</fullName>
    </submittedName>
</protein>
<gene>
    <name evidence="7" type="ORF">ULMA_12340</name>
</gene>
<dbReference type="InterPro" id="IPR013324">
    <property type="entry name" value="RNA_pol_sigma_r3/r4-like"/>
</dbReference>
<reference evidence="7 8" key="1">
    <citation type="submission" date="2019-08" db="EMBL/GenBank/DDBJ databases">
        <title>Draft genome sequence of Ulvibacter marinus type strain NBRC 109484.</title>
        <authorList>
            <person name="Kawano K."/>
            <person name="Ushijima N."/>
            <person name="Kihara M."/>
            <person name="Itoh H."/>
        </authorList>
    </citation>
    <scope>NUCLEOTIDE SEQUENCE [LARGE SCALE GENOMIC DNA]</scope>
    <source>
        <strain evidence="7 8">NBRC 109484</strain>
    </source>
</reference>
<organism evidence="7 8">
    <name type="scientific">Patiriisocius marinus</name>
    <dbReference type="NCBI Taxonomy" id="1397112"/>
    <lineage>
        <taxon>Bacteria</taxon>
        <taxon>Pseudomonadati</taxon>
        <taxon>Bacteroidota</taxon>
        <taxon>Flavobacteriia</taxon>
        <taxon>Flavobacteriales</taxon>
        <taxon>Flavobacteriaceae</taxon>
        <taxon>Patiriisocius</taxon>
    </lineage>
</organism>
<dbReference type="InterPro" id="IPR013249">
    <property type="entry name" value="RNA_pol_sigma70_r4_t2"/>
</dbReference>
<dbReference type="Pfam" id="PF04542">
    <property type="entry name" value="Sigma70_r2"/>
    <property type="match status" value="1"/>
</dbReference>
<evidence type="ECO:0000256" key="3">
    <source>
        <dbReference type="ARBA" id="ARBA00023082"/>
    </source>
</evidence>
<dbReference type="GO" id="GO:0000428">
    <property type="term" value="C:DNA-directed RNA polymerase complex"/>
    <property type="evidence" value="ECO:0007669"/>
    <property type="project" value="UniProtKB-KW"/>
</dbReference>
<dbReference type="AlphaFoldDB" id="A0A5J4IWA9"/>
<comment type="similarity">
    <text evidence="1">Belongs to the sigma-70 factor family. ECF subfamily.</text>
</comment>
<evidence type="ECO:0000256" key="4">
    <source>
        <dbReference type="ARBA" id="ARBA00023163"/>
    </source>
</evidence>
<proteinExistence type="inferred from homology"/>
<dbReference type="GO" id="GO:0016987">
    <property type="term" value="F:sigma factor activity"/>
    <property type="evidence" value="ECO:0007669"/>
    <property type="project" value="UniProtKB-KW"/>
</dbReference>
<feature type="domain" description="RNA polymerase sigma factor 70 region 4 type 2" evidence="6">
    <location>
        <begin position="109"/>
        <end position="159"/>
    </location>
</feature>
<dbReference type="RefSeq" id="WP_151673199.1">
    <property type="nucleotide sequence ID" value="NZ_BKCG01000002.1"/>
</dbReference>
<dbReference type="NCBIfam" id="TIGR02937">
    <property type="entry name" value="sigma70-ECF"/>
    <property type="match status" value="1"/>
</dbReference>
<evidence type="ECO:0000259" key="5">
    <source>
        <dbReference type="Pfam" id="PF04542"/>
    </source>
</evidence>
<feature type="domain" description="RNA polymerase sigma-70 region 2" evidence="5">
    <location>
        <begin position="12"/>
        <end position="76"/>
    </location>
</feature>
<keyword evidence="8" id="KW-1185">Reference proteome</keyword>
<dbReference type="InterPro" id="IPR039425">
    <property type="entry name" value="RNA_pol_sigma-70-like"/>
</dbReference>
<keyword evidence="7" id="KW-0240">DNA-directed RNA polymerase</keyword>
<keyword evidence="2" id="KW-0805">Transcription regulation</keyword>
<dbReference type="OrthoDB" id="9780326at2"/>
<dbReference type="SUPFAM" id="SSF88946">
    <property type="entry name" value="Sigma2 domain of RNA polymerase sigma factors"/>
    <property type="match status" value="1"/>
</dbReference>
<dbReference type="InterPro" id="IPR014284">
    <property type="entry name" value="RNA_pol_sigma-70_dom"/>
</dbReference>
<dbReference type="PANTHER" id="PTHR43133">
    <property type="entry name" value="RNA POLYMERASE ECF-TYPE SIGMA FACTO"/>
    <property type="match status" value="1"/>
</dbReference>
<dbReference type="PANTHER" id="PTHR43133:SF45">
    <property type="entry name" value="RNA POLYMERASE ECF-TYPE SIGMA FACTOR"/>
    <property type="match status" value="1"/>
</dbReference>
<dbReference type="InterPro" id="IPR036388">
    <property type="entry name" value="WH-like_DNA-bd_sf"/>
</dbReference>
<evidence type="ECO:0000256" key="2">
    <source>
        <dbReference type="ARBA" id="ARBA00023015"/>
    </source>
</evidence>
<dbReference type="GO" id="GO:0006352">
    <property type="term" value="P:DNA-templated transcription initiation"/>
    <property type="evidence" value="ECO:0007669"/>
    <property type="project" value="InterPro"/>
</dbReference>
<keyword evidence="3" id="KW-0731">Sigma factor</keyword>
<dbReference type="GO" id="GO:0003677">
    <property type="term" value="F:DNA binding"/>
    <property type="evidence" value="ECO:0007669"/>
    <property type="project" value="InterPro"/>
</dbReference>
<evidence type="ECO:0000256" key="1">
    <source>
        <dbReference type="ARBA" id="ARBA00010641"/>
    </source>
</evidence>
<evidence type="ECO:0000313" key="7">
    <source>
        <dbReference type="EMBL" id="GER59126.1"/>
    </source>
</evidence>
<keyword evidence="4" id="KW-0804">Transcription</keyword>
<accession>A0A5J4IWA9</accession>
<comment type="caution">
    <text evidence="7">The sequence shown here is derived from an EMBL/GenBank/DDBJ whole genome shotgun (WGS) entry which is preliminary data.</text>
</comment>
<dbReference type="Gene3D" id="1.10.10.10">
    <property type="entry name" value="Winged helix-like DNA-binding domain superfamily/Winged helix DNA-binding domain"/>
    <property type="match status" value="1"/>
</dbReference>
<evidence type="ECO:0000259" key="6">
    <source>
        <dbReference type="Pfam" id="PF08281"/>
    </source>
</evidence>
<dbReference type="Proteomes" id="UP000326509">
    <property type="component" value="Unassembled WGS sequence"/>
</dbReference>
<dbReference type="InterPro" id="IPR013325">
    <property type="entry name" value="RNA_pol_sigma_r2"/>
</dbReference>